<evidence type="ECO:0000256" key="2">
    <source>
        <dbReference type="ARBA" id="ARBA00023125"/>
    </source>
</evidence>
<dbReference type="Pfam" id="PF12833">
    <property type="entry name" value="HTH_18"/>
    <property type="match status" value="1"/>
</dbReference>
<dbReference type="InterPro" id="IPR050204">
    <property type="entry name" value="AraC_XylS_family_regulators"/>
</dbReference>
<dbReference type="PANTHER" id="PTHR46796">
    <property type="entry name" value="HTH-TYPE TRANSCRIPTIONAL ACTIVATOR RHAS-RELATED"/>
    <property type="match status" value="1"/>
</dbReference>
<dbReference type="InterPro" id="IPR009057">
    <property type="entry name" value="Homeodomain-like_sf"/>
</dbReference>
<evidence type="ECO:0000259" key="4">
    <source>
        <dbReference type="PROSITE" id="PS01124"/>
    </source>
</evidence>
<name>A0A7X4K881_9SPHN</name>
<dbReference type="PROSITE" id="PS01124">
    <property type="entry name" value="HTH_ARAC_FAMILY_2"/>
    <property type="match status" value="1"/>
</dbReference>
<keyword evidence="1" id="KW-0805">Transcription regulation</keyword>
<dbReference type="EMBL" id="WVTD01000022">
    <property type="protein sequence ID" value="MYL99876.1"/>
    <property type="molecule type" value="Genomic_DNA"/>
</dbReference>
<dbReference type="GO" id="GO:0003700">
    <property type="term" value="F:DNA-binding transcription factor activity"/>
    <property type="evidence" value="ECO:0007669"/>
    <property type="project" value="InterPro"/>
</dbReference>
<dbReference type="SUPFAM" id="SSF46689">
    <property type="entry name" value="Homeodomain-like"/>
    <property type="match status" value="2"/>
</dbReference>
<sequence>MTAERASFHMHRDLGIEHISATYRQHRFPPHAHQEYLIGLTIAGVEHIIQDGERWQSRAGQVRTINPGVVHEGGCGEGEPWAYEALYIPETLILEAVLSVGRVTTAPRLSDPVLDDHKLAGELRLLFALLKAEDEALIREEALTGFLSRVARHRILRVDRPLNGREPQAVARARDYLAANARRRVPLEILATVSGLSKFHLLRVFKAQTGLTPWQFQTQIRIDLARRLLAAGEPAGQVAAACGYADQSHMTRRFRELVGLTPAAYAADTRRSFLPSRSNILQDRRSALDGETR</sequence>
<dbReference type="InterPro" id="IPR037923">
    <property type="entry name" value="HTH-like"/>
</dbReference>
<dbReference type="PANTHER" id="PTHR46796:SF2">
    <property type="entry name" value="TRANSCRIPTIONAL REGULATORY PROTEIN"/>
    <property type="match status" value="1"/>
</dbReference>
<accession>A0A7X4K881</accession>
<dbReference type="InterPro" id="IPR018060">
    <property type="entry name" value="HTH_AraC"/>
</dbReference>
<proteinExistence type="predicted"/>
<evidence type="ECO:0000256" key="3">
    <source>
        <dbReference type="ARBA" id="ARBA00023163"/>
    </source>
</evidence>
<organism evidence="5 6">
    <name type="scientific">Novosphingobium silvae</name>
    <dbReference type="NCBI Taxonomy" id="2692619"/>
    <lineage>
        <taxon>Bacteria</taxon>
        <taxon>Pseudomonadati</taxon>
        <taxon>Pseudomonadota</taxon>
        <taxon>Alphaproteobacteria</taxon>
        <taxon>Sphingomonadales</taxon>
        <taxon>Sphingomonadaceae</taxon>
        <taxon>Novosphingobium</taxon>
    </lineage>
</organism>
<comment type="caution">
    <text evidence="5">The sequence shown here is derived from an EMBL/GenBank/DDBJ whole genome shotgun (WGS) entry which is preliminary data.</text>
</comment>
<protein>
    <submittedName>
        <fullName evidence="5">Helix-turn-helix domain-containing protein</fullName>
    </submittedName>
</protein>
<dbReference type="Gene3D" id="1.10.10.60">
    <property type="entry name" value="Homeodomain-like"/>
    <property type="match status" value="2"/>
</dbReference>
<keyword evidence="3" id="KW-0804">Transcription</keyword>
<evidence type="ECO:0000256" key="1">
    <source>
        <dbReference type="ARBA" id="ARBA00023015"/>
    </source>
</evidence>
<feature type="domain" description="HTH araC/xylS-type" evidence="4">
    <location>
        <begin position="171"/>
        <end position="268"/>
    </location>
</feature>
<evidence type="ECO:0000313" key="6">
    <source>
        <dbReference type="Proteomes" id="UP000465810"/>
    </source>
</evidence>
<keyword evidence="2" id="KW-0238">DNA-binding</keyword>
<dbReference type="Pfam" id="PF02311">
    <property type="entry name" value="AraC_binding"/>
    <property type="match status" value="1"/>
</dbReference>
<dbReference type="SMART" id="SM00342">
    <property type="entry name" value="HTH_ARAC"/>
    <property type="match status" value="1"/>
</dbReference>
<reference evidence="5 6" key="1">
    <citation type="submission" date="2019-12" db="EMBL/GenBank/DDBJ databases">
        <authorList>
            <person name="Feng G."/>
            <person name="Zhu H."/>
        </authorList>
    </citation>
    <scope>NUCLEOTIDE SEQUENCE [LARGE SCALE GENOMIC DNA]</scope>
    <source>
        <strain evidence="5 6">FGD1</strain>
    </source>
</reference>
<keyword evidence="6" id="KW-1185">Reference proteome</keyword>
<dbReference type="AlphaFoldDB" id="A0A7X4K881"/>
<evidence type="ECO:0000313" key="5">
    <source>
        <dbReference type="EMBL" id="MYL99876.1"/>
    </source>
</evidence>
<dbReference type="RefSeq" id="WP_160987261.1">
    <property type="nucleotide sequence ID" value="NZ_WVTD01000022.1"/>
</dbReference>
<dbReference type="Proteomes" id="UP000465810">
    <property type="component" value="Unassembled WGS sequence"/>
</dbReference>
<dbReference type="GO" id="GO:0043565">
    <property type="term" value="F:sequence-specific DNA binding"/>
    <property type="evidence" value="ECO:0007669"/>
    <property type="project" value="InterPro"/>
</dbReference>
<dbReference type="InterPro" id="IPR003313">
    <property type="entry name" value="AraC-bd"/>
</dbReference>
<gene>
    <name evidence="5" type="ORF">GR702_19125</name>
</gene>
<dbReference type="SUPFAM" id="SSF51215">
    <property type="entry name" value="Regulatory protein AraC"/>
    <property type="match status" value="1"/>
</dbReference>